<dbReference type="Gene3D" id="1.20.1640.10">
    <property type="entry name" value="Multidrug efflux transporter AcrB transmembrane domain"/>
    <property type="match status" value="2"/>
</dbReference>
<proteinExistence type="predicted"/>
<feature type="transmembrane region" description="Helical" evidence="1">
    <location>
        <begin position="335"/>
        <end position="354"/>
    </location>
</feature>
<accession>A0ABU3U5M1</accession>
<reference evidence="2 3" key="1">
    <citation type="submission" date="2023-10" db="EMBL/GenBank/DDBJ databases">
        <title>Marimonas sp. nov. isolated from tidal mud flat.</title>
        <authorList>
            <person name="Jaincy N.J."/>
            <person name="Srinivasan S."/>
            <person name="Lee S.-S."/>
        </authorList>
    </citation>
    <scope>NUCLEOTIDE SEQUENCE [LARGE SCALE GENOMIC DNA]</scope>
    <source>
        <strain evidence="2 3">MJ-SS3</strain>
    </source>
</reference>
<feature type="transmembrane region" description="Helical" evidence="1">
    <location>
        <begin position="919"/>
        <end position="940"/>
    </location>
</feature>
<dbReference type="PANTHER" id="PTHR32063:SF18">
    <property type="entry name" value="CATION EFFLUX SYSTEM PROTEIN"/>
    <property type="match status" value="1"/>
</dbReference>
<feature type="transmembrane region" description="Helical" evidence="1">
    <location>
        <begin position="893"/>
        <end position="913"/>
    </location>
</feature>
<feature type="transmembrane region" description="Helical" evidence="1">
    <location>
        <begin position="431"/>
        <end position="451"/>
    </location>
</feature>
<feature type="transmembrane region" description="Helical" evidence="1">
    <location>
        <begin position="969"/>
        <end position="987"/>
    </location>
</feature>
<comment type="caution">
    <text evidence="2">The sequence shown here is derived from an EMBL/GenBank/DDBJ whole genome shotgun (WGS) entry which is preliminary data.</text>
</comment>
<gene>
    <name evidence="2" type="ORF">RXV94_04550</name>
</gene>
<feature type="transmembrane region" description="Helical" evidence="1">
    <location>
        <begin position="463"/>
        <end position="490"/>
    </location>
</feature>
<dbReference type="Proteomes" id="UP001268651">
    <property type="component" value="Unassembled WGS sequence"/>
</dbReference>
<dbReference type="SUPFAM" id="SSF82693">
    <property type="entry name" value="Multidrug efflux transporter AcrB pore domain, PN1, PN2, PC1 and PC2 subdomains"/>
    <property type="match status" value="2"/>
</dbReference>
<evidence type="ECO:0000256" key="1">
    <source>
        <dbReference type="SAM" id="Phobius"/>
    </source>
</evidence>
<dbReference type="Pfam" id="PF00873">
    <property type="entry name" value="ACR_tran"/>
    <property type="match status" value="1"/>
</dbReference>
<evidence type="ECO:0000313" key="3">
    <source>
        <dbReference type="Proteomes" id="UP001268651"/>
    </source>
</evidence>
<feature type="transmembrane region" description="Helical" evidence="1">
    <location>
        <begin position="12"/>
        <end position="32"/>
    </location>
</feature>
<keyword evidence="1" id="KW-0472">Membrane</keyword>
<keyword evidence="1" id="KW-1133">Transmembrane helix</keyword>
<dbReference type="PANTHER" id="PTHR32063">
    <property type="match status" value="1"/>
</dbReference>
<feature type="transmembrane region" description="Helical" evidence="1">
    <location>
        <begin position="527"/>
        <end position="551"/>
    </location>
</feature>
<keyword evidence="3" id="KW-1185">Reference proteome</keyword>
<dbReference type="PRINTS" id="PR00702">
    <property type="entry name" value="ACRIFLAVINRP"/>
</dbReference>
<dbReference type="EMBL" id="JAWHTF010000002">
    <property type="protein sequence ID" value="MDU8885420.1"/>
    <property type="molecule type" value="Genomic_DNA"/>
</dbReference>
<dbReference type="RefSeq" id="WP_316661297.1">
    <property type="nucleotide sequence ID" value="NZ_JAWHTF010000002.1"/>
</dbReference>
<feature type="transmembrane region" description="Helical" evidence="1">
    <location>
        <begin position="993"/>
        <end position="1020"/>
    </location>
</feature>
<feature type="transmembrane region" description="Helical" evidence="1">
    <location>
        <begin position="867"/>
        <end position="886"/>
    </location>
</feature>
<dbReference type="Gene3D" id="3.30.2090.10">
    <property type="entry name" value="Multidrug efflux transporter AcrB TolC docking domain, DN and DC subdomains"/>
    <property type="match status" value="2"/>
</dbReference>
<sequence length="1037" mass="113693">MNLAKFSIERNRITLTVLATILLMGMVMYQSLSRDSMPPYTVRVATIVSSFPGASPERVELLVTDKVEKVTQELPELKEVSSTSRAGLSVVTVELKDEVKPEKLQAVWDRLRRKLESIQGLPSGVSPNLDDDGIGEVFGIAVGLISDGFSYAESKEYVDDIKDDLIKLEFAAKVELGGVQDERVFVEFDNARLKEYGLSASKLQSAISATNILSSGGQVNLEDERIILEPTGNFNSVEDISNTLVPVGDGSQMVYLGDITTIVKGYIDPPTQIVKVNGQDAISMHVSLKEGANVIQLGKDIDLVIDKWKKKLPVGLELERLASLDTYIDVKISDFIINLIQSISIVLVVMLIFLGLRTGGIIASLIPMVTIMTLMLMGVIGMGLNQVTLAALIMALGMMVDNAIVVAETIMVKMENGIKAKDAAIQACGELFTPLLISTLTTSAAFLAFYLAESTMGDIVGPIFVVISLALLSSWIIALTVITLLCYLFLKVKPKAEQKPSFIDKAILKLKHLYKDLILKALAYKKLVLLGIVALFILSLFGFTKIAFIFFPDSDRNMVTVDINLTQGTRIETTQNLVEEIEDFMRDSLLVTMSRENGITDWSSYVGKGPESYDLGYTPDEPDASYAHMLVNVSDAIYNNMIVGKLDAFCFNNFPNADVKVSLLGSGGGGTPIEVKISGDNPDVLAELSEQVKQKLAQISGTKNVKDDWGPKSKKFVVSIDQNKAQLAGVSNQDIATSLQTVLDGFKTGEYREDDKSIPIIMRSDVSQQQTLASIETLNIYAQNTGKSVPLLQVASIIPEWQYAKIKRLDIDRTIIVSSELKEGGNASAIMKELNPWMAEQIKMWPEEYTYKFGGDAENTAENMGAVIGYLPLSGFIIILLLIIQFNSVRKTIMVASTIPLGIIGVVIGLLIFQEPFGFMPFLGVISLAGIVINNAIVLIDRIQIEESEIKRPIQDAIIAACLQRFRPILLATFTTVLGLIPLYLSGGEMWEGMAVSIMVGLLFGTIITLLFIPSFYSILFKVSYLDYKFDDALMED</sequence>
<dbReference type="InterPro" id="IPR001036">
    <property type="entry name" value="Acrflvin-R"/>
</dbReference>
<name>A0ABU3U5M1_9FLAO</name>
<dbReference type="SUPFAM" id="SSF82866">
    <property type="entry name" value="Multidrug efflux transporter AcrB transmembrane domain"/>
    <property type="match status" value="2"/>
</dbReference>
<protein>
    <submittedName>
        <fullName evidence="2">Efflux RND transporter permease subunit</fullName>
    </submittedName>
</protein>
<dbReference type="Gene3D" id="3.30.70.1440">
    <property type="entry name" value="Multidrug efflux transporter AcrB pore domain"/>
    <property type="match status" value="1"/>
</dbReference>
<dbReference type="SUPFAM" id="SSF82714">
    <property type="entry name" value="Multidrug efflux transporter AcrB TolC docking domain, DN and DC subdomains"/>
    <property type="match status" value="2"/>
</dbReference>
<keyword evidence="1" id="KW-0812">Transmembrane</keyword>
<dbReference type="Gene3D" id="3.30.70.1430">
    <property type="entry name" value="Multidrug efflux transporter AcrB pore domain"/>
    <property type="match status" value="2"/>
</dbReference>
<organism evidence="2 3">
    <name type="scientific">Gilvirhabdus luticola</name>
    <dbReference type="NCBI Taxonomy" id="3079858"/>
    <lineage>
        <taxon>Bacteria</taxon>
        <taxon>Pseudomonadati</taxon>
        <taxon>Bacteroidota</taxon>
        <taxon>Flavobacteriia</taxon>
        <taxon>Flavobacteriales</taxon>
        <taxon>Flavobacteriaceae</taxon>
        <taxon>Gilvirhabdus</taxon>
    </lineage>
</organism>
<dbReference type="InterPro" id="IPR027463">
    <property type="entry name" value="AcrB_DN_DC_subdom"/>
</dbReference>
<evidence type="ECO:0000313" key="2">
    <source>
        <dbReference type="EMBL" id="MDU8885420.1"/>
    </source>
</evidence>
<feature type="transmembrane region" description="Helical" evidence="1">
    <location>
        <begin position="389"/>
        <end position="410"/>
    </location>
</feature>
<dbReference type="Gene3D" id="3.30.70.1320">
    <property type="entry name" value="Multidrug efflux transporter AcrB pore domain like"/>
    <property type="match status" value="1"/>
</dbReference>
<feature type="transmembrane region" description="Helical" evidence="1">
    <location>
        <begin position="361"/>
        <end position="383"/>
    </location>
</feature>